<organism evidence="4 5">
    <name type="scientific">Plakobranchus ocellatus</name>
    <dbReference type="NCBI Taxonomy" id="259542"/>
    <lineage>
        <taxon>Eukaryota</taxon>
        <taxon>Metazoa</taxon>
        <taxon>Spiralia</taxon>
        <taxon>Lophotrochozoa</taxon>
        <taxon>Mollusca</taxon>
        <taxon>Gastropoda</taxon>
        <taxon>Heterobranchia</taxon>
        <taxon>Euthyneura</taxon>
        <taxon>Panpulmonata</taxon>
        <taxon>Sacoglossa</taxon>
        <taxon>Placobranchoidea</taxon>
        <taxon>Plakobranchidae</taxon>
        <taxon>Plakobranchus</taxon>
    </lineage>
</organism>
<feature type="coiled-coil region" evidence="1">
    <location>
        <begin position="539"/>
        <end position="606"/>
    </location>
</feature>
<evidence type="ECO:0000256" key="1">
    <source>
        <dbReference type="SAM" id="Coils"/>
    </source>
</evidence>
<evidence type="ECO:0000313" key="4">
    <source>
        <dbReference type="EMBL" id="GFO42679.1"/>
    </source>
</evidence>
<keyword evidence="1" id="KW-0175">Coiled coil</keyword>
<gene>
    <name evidence="4" type="ORF">PoB_006918400</name>
</gene>
<protein>
    <submittedName>
        <fullName evidence="4">Centrosomal protein of 85 kDa</fullName>
    </submittedName>
</protein>
<dbReference type="GO" id="GO:0005813">
    <property type="term" value="C:centrosome"/>
    <property type="evidence" value="ECO:0007669"/>
    <property type="project" value="TreeGrafter"/>
</dbReference>
<name>A0AAV4DEP4_9GAST</name>
<feature type="region of interest" description="Disordered" evidence="2">
    <location>
        <begin position="630"/>
        <end position="672"/>
    </location>
</feature>
<feature type="domain" description="Centrosomal protein of 85 kDa-like CC4 coiled-coil" evidence="3">
    <location>
        <begin position="544"/>
        <end position="625"/>
    </location>
</feature>
<dbReference type="EMBL" id="BLXT01007816">
    <property type="protein sequence ID" value="GFO42679.1"/>
    <property type="molecule type" value="Genomic_DNA"/>
</dbReference>
<dbReference type="Proteomes" id="UP000735302">
    <property type="component" value="Unassembled WGS sequence"/>
</dbReference>
<dbReference type="Pfam" id="PF24555">
    <property type="entry name" value="CC4_CEP85"/>
    <property type="match status" value="1"/>
</dbReference>
<reference evidence="4 5" key="1">
    <citation type="journal article" date="2021" name="Elife">
        <title>Chloroplast acquisition without the gene transfer in kleptoplastic sea slugs, Plakobranchus ocellatus.</title>
        <authorList>
            <person name="Maeda T."/>
            <person name="Takahashi S."/>
            <person name="Yoshida T."/>
            <person name="Shimamura S."/>
            <person name="Takaki Y."/>
            <person name="Nagai Y."/>
            <person name="Toyoda A."/>
            <person name="Suzuki Y."/>
            <person name="Arimoto A."/>
            <person name="Ishii H."/>
            <person name="Satoh N."/>
            <person name="Nishiyama T."/>
            <person name="Hasebe M."/>
            <person name="Maruyama T."/>
            <person name="Minagawa J."/>
            <person name="Obokata J."/>
            <person name="Shigenobu S."/>
        </authorList>
    </citation>
    <scope>NUCLEOTIDE SEQUENCE [LARGE SCALE GENOMIC DNA]</scope>
</reference>
<proteinExistence type="predicted"/>
<dbReference type="InterPro" id="IPR040210">
    <property type="entry name" value="Cep85/Cep85L"/>
</dbReference>
<dbReference type="PANTHER" id="PTHR31075:SF4">
    <property type="entry name" value="CENTROSOMAL PROTEIN OF 85 KDA"/>
    <property type="match status" value="1"/>
</dbReference>
<dbReference type="AlphaFoldDB" id="A0AAV4DEP4"/>
<evidence type="ECO:0000256" key="2">
    <source>
        <dbReference type="SAM" id="MobiDB-lite"/>
    </source>
</evidence>
<feature type="coiled-coil region" evidence="1">
    <location>
        <begin position="347"/>
        <end position="452"/>
    </location>
</feature>
<evidence type="ECO:0000313" key="5">
    <source>
        <dbReference type="Proteomes" id="UP000735302"/>
    </source>
</evidence>
<dbReference type="PANTHER" id="PTHR31075">
    <property type="entry name" value="CENTROSOMAL PROTEIN OF 85 KDA"/>
    <property type="match status" value="1"/>
</dbReference>
<accession>A0AAV4DEP4</accession>
<sequence length="777" mass="87502">MNDKGELTNVPDYQKIRQTTQSAGGPGWGEDVETLVPSPVVRPPIPQASSSTSPRQQGLMQVGGGFPLKSSTQQQQHHSAHDRNSSLSPDVWESKLKQPDGIGGTSKASWEAQSQPYNASKYNDGSTSPAFIPQGYSRQVTKYIDANGVERRFIRSSAASPNRRSYTEGLLLKGEGSGLGSLPGVGAALLRNATSQKNLYQDYSSAPAANVSDSNTRGEFGNFIEDRKAIASRHSFTNVRNQQKMVGGSSYSSLYQSPGGASGDDQWKQIGGGHLVLKKHQEGLRHWQQQHQEELLHQHLETQALYETPSNQSLLLSGTDQNFTKHSVQDEPPARWEPVRRAADNIIREKNMIIDKLKNRILELEEDFKESESKLRQALISRDDDADIAKDKLQELQHSNATLKERMSEERTKKNSEIDDLELKLGSAEHEIQKLKEVLRNKATDVSDVQAQLLEKTREAEVWHEKFKESCEGHQDLKKKLDSLQRYLNELPTVEESQMQAQQLLSLREENVALKTRSEGLDKKLSQVRKVITARDFRIRDLEEKERDLEQKLLETTHLRLRQMEVKYQGELKSEQERLTQEEETVMSLRNEVADRENQIAKMKKSMKDLGVQNQEQLEENLMLKQQLRHSGISPRQHHQHHLDDASSGSSGYSSGSFRGRSRSGSGDTSTSALQRQFMQQLSLCFFELQALVNVCSQRARGEDPDISVLLGVKHPGSDEAAGGDPDQFETSGDHNKAMSQWLTKLGEMRREVDRLRARICNKYAEDMGDNITCATQ</sequence>
<feature type="compositionally biased region" description="Polar residues" evidence="2">
    <location>
        <begin position="47"/>
        <end position="59"/>
    </location>
</feature>
<dbReference type="InterPro" id="IPR058190">
    <property type="entry name" value="CC4_CEP85"/>
</dbReference>
<feature type="compositionally biased region" description="Low complexity" evidence="2">
    <location>
        <begin position="647"/>
        <end position="672"/>
    </location>
</feature>
<comment type="caution">
    <text evidence="4">The sequence shown here is derived from an EMBL/GenBank/DDBJ whole genome shotgun (WGS) entry which is preliminary data.</text>
</comment>
<keyword evidence="5" id="KW-1185">Reference proteome</keyword>
<evidence type="ECO:0000259" key="3">
    <source>
        <dbReference type="Pfam" id="PF24555"/>
    </source>
</evidence>
<feature type="region of interest" description="Disordered" evidence="2">
    <location>
        <begin position="1"/>
        <end position="111"/>
    </location>
</feature>